<name>A0A0B2V5G7_TOXCA</name>
<gene>
    <name evidence="5" type="ORF">Tcan_12510</name>
</gene>
<feature type="compositionally biased region" description="Basic and acidic residues" evidence="1">
    <location>
        <begin position="229"/>
        <end position="244"/>
    </location>
</feature>
<feature type="domain" description="DUF8077" evidence="4">
    <location>
        <begin position="33"/>
        <end position="159"/>
    </location>
</feature>
<dbReference type="Proteomes" id="UP000031036">
    <property type="component" value="Unassembled WGS sequence"/>
</dbReference>
<dbReference type="InterPro" id="IPR058390">
    <property type="entry name" value="DUF8077"/>
</dbReference>
<feature type="chain" id="PRO_5002079632" description="DUF8077 domain-containing protein" evidence="3">
    <location>
        <begin position="23"/>
        <end position="369"/>
    </location>
</feature>
<comment type="caution">
    <text evidence="5">The sequence shown here is derived from an EMBL/GenBank/DDBJ whole genome shotgun (WGS) entry which is preliminary data.</text>
</comment>
<organism evidence="5 6">
    <name type="scientific">Toxocara canis</name>
    <name type="common">Canine roundworm</name>
    <dbReference type="NCBI Taxonomy" id="6265"/>
    <lineage>
        <taxon>Eukaryota</taxon>
        <taxon>Metazoa</taxon>
        <taxon>Ecdysozoa</taxon>
        <taxon>Nematoda</taxon>
        <taxon>Chromadorea</taxon>
        <taxon>Rhabditida</taxon>
        <taxon>Spirurina</taxon>
        <taxon>Ascaridomorpha</taxon>
        <taxon>Ascaridoidea</taxon>
        <taxon>Toxocaridae</taxon>
        <taxon>Toxocara</taxon>
    </lineage>
</organism>
<dbReference type="EMBL" id="JPKZ01002431">
    <property type="protein sequence ID" value="KHN76778.1"/>
    <property type="molecule type" value="Genomic_DNA"/>
</dbReference>
<evidence type="ECO:0000313" key="6">
    <source>
        <dbReference type="Proteomes" id="UP000031036"/>
    </source>
</evidence>
<evidence type="ECO:0000256" key="3">
    <source>
        <dbReference type="SAM" id="SignalP"/>
    </source>
</evidence>
<dbReference type="AlphaFoldDB" id="A0A0B2V5G7"/>
<evidence type="ECO:0000256" key="1">
    <source>
        <dbReference type="SAM" id="MobiDB-lite"/>
    </source>
</evidence>
<sequence>MLLNDQHVILVLISIAYAQVTATPEYGDPTPQELALLDWSSGVRVAYCADAAIEKLAEPFKSALVASLNKFCRNATACSLTKPVIFTSEHVVLLDGYPRRDYGSLQFRFVVVLPHGAVPRAKLRQPLLSKPILSNFLRKHISDIAQRLGWKVLSYERFPKFDAVTEFMNTALIPIGFFLLVFMVVLAYWSSTFSSSTSSSDSWMVSGASGGKNTAFKRTMEIIEEQKECERDAELDERRKKNEGIDGPMSASMISTAKDPSSVKRSNEVLLDVSGLSSESLSISRSQESGLPVIPEIVIVPSEVQSPPSVSRERPSLASSRRYSRRLSSFEEIMKEKRHRRIRANIFGNRAMKRTWKSGSMALGGFGKS</sequence>
<keyword evidence="6" id="KW-1185">Reference proteome</keyword>
<accession>A0A0B2V5G7</accession>
<dbReference type="OMA" id="KSESKQW"/>
<feature type="transmembrane region" description="Helical" evidence="2">
    <location>
        <begin position="167"/>
        <end position="189"/>
    </location>
</feature>
<keyword evidence="2" id="KW-0472">Membrane</keyword>
<dbReference type="OrthoDB" id="5858611at2759"/>
<keyword evidence="2" id="KW-0812">Transmembrane</keyword>
<feature type="signal peptide" evidence="3">
    <location>
        <begin position="1"/>
        <end position="22"/>
    </location>
</feature>
<evidence type="ECO:0000313" key="5">
    <source>
        <dbReference type="EMBL" id="KHN76778.1"/>
    </source>
</evidence>
<dbReference type="Pfam" id="PF26284">
    <property type="entry name" value="DUF8077"/>
    <property type="match status" value="1"/>
</dbReference>
<evidence type="ECO:0000256" key="2">
    <source>
        <dbReference type="SAM" id="Phobius"/>
    </source>
</evidence>
<evidence type="ECO:0000259" key="4">
    <source>
        <dbReference type="Pfam" id="PF26284"/>
    </source>
</evidence>
<keyword evidence="2" id="KW-1133">Transmembrane helix</keyword>
<proteinExistence type="predicted"/>
<protein>
    <recommendedName>
        <fullName evidence="4">DUF8077 domain-containing protein</fullName>
    </recommendedName>
</protein>
<reference evidence="5 6" key="1">
    <citation type="submission" date="2014-11" db="EMBL/GenBank/DDBJ databases">
        <title>Genetic blueprint of the zoonotic pathogen Toxocara canis.</title>
        <authorList>
            <person name="Zhu X.-Q."/>
            <person name="Korhonen P.K."/>
            <person name="Cai H."/>
            <person name="Young N.D."/>
            <person name="Nejsum P."/>
            <person name="von Samson-Himmelstjerna G."/>
            <person name="Boag P.R."/>
            <person name="Tan P."/>
            <person name="Li Q."/>
            <person name="Min J."/>
            <person name="Yang Y."/>
            <person name="Wang X."/>
            <person name="Fang X."/>
            <person name="Hall R.S."/>
            <person name="Hofmann A."/>
            <person name="Sternberg P.W."/>
            <person name="Jex A.R."/>
            <person name="Gasser R.B."/>
        </authorList>
    </citation>
    <scope>NUCLEOTIDE SEQUENCE [LARGE SCALE GENOMIC DNA]</scope>
    <source>
        <strain evidence="5">PN_DK_2014</strain>
    </source>
</reference>
<feature type="region of interest" description="Disordered" evidence="1">
    <location>
        <begin position="229"/>
        <end position="258"/>
    </location>
</feature>
<keyword evidence="3" id="KW-0732">Signal</keyword>